<evidence type="ECO:0000313" key="2">
    <source>
        <dbReference type="EMBL" id="KAL1406502.1"/>
    </source>
</evidence>
<evidence type="ECO:0000256" key="1">
    <source>
        <dbReference type="SAM" id="MobiDB-lite"/>
    </source>
</evidence>
<dbReference type="EMBL" id="JBBXJM010000006">
    <property type="protein sequence ID" value="KAL1406502.1"/>
    <property type="molecule type" value="Genomic_DNA"/>
</dbReference>
<dbReference type="Proteomes" id="UP001565368">
    <property type="component" value="Unassembled WGS sequence"/>
</dbReference>
<proteinExistence type="predicted"/>
<evidence type="ECO:0008006" key="4">
    <source>
        <dbReference type="Google" id="ProtNLM"/>
    </source>
</evidence>
<feature type="region of interest" description="Disordered" evidence="1">
    <location>
        <begin position="89"/>
        <end position="116"/>
    </location>
</feature>
<accession>A0ABR3PVX4</accession>
<comment type="caution">
    <text evidence="2">The sequence shown here is derived from an EMBL/GenBank/DDBJ whole genome shotgun (WGS) entry which is preliminary data.</text>
</comment>
<dbReference type="RefSeq" id="XP_069206446.1">
    <property type="nucleotide sequence ID" value="XM_069356605.1"/>
</dbReference>
<keyword evidence="3" id="KW-1185">Reference proteome</keyword>
<gene>
    <name evidence="2" type="ORF">Q8F55_008206</name>
</gene>
<sequence length="342" mass="37411">MAINVCEVIRPPPIRDAQAVLPCLSRPDEYPVPNIAPVIPPSVRTRRHSHRHSWLTAPAGYVRPDIEPPPRPAVCESVARVSRSISVKRLSAHSSESTPPPKETRAFPVPPQANPPWSTSPDIRLSFAHDAPEATTLVSRKRQSLPARRTLAVYSSLSRRAPPPPDTPPPIDLDVDDAFTARVESPPPPARVVFIVDDSAGMADSWWRVKTRIALEAYLVSGATGVGVNVHFALSSKWRFDLRDDAGVTSALEFTPRGNAPSWDRIHESFRSLIAQYTRAGVATLSVVYVTNSASMQRATGVAYDLHKLLKKNVALLGKDVKIGALNVDSGEMSLFTVKRLL</sequence>
<evidence type="ECO:0000313" key="3">
    <source>
        <dbReference type="Proteomes" id="UP001565368"/>
    </source>
</evidence>
<name>A0ABR3PVX4_9TREE</name>
<organism evidence="2 3">
    <name type="scientific">Vanrija albida</name>
    <dbReference type="NCBI Taxonomy" id="181172"/>
    <lineage>
        <taxon>Eukaryota</taxon>
        <taxon>Fungi</taxon>
        <taxon>Dikarya</taxon>
        <taxon>Basidiomycota</taxon>
        <taxon>Agaricomycotina</taxon>
        <taxon>Tremellomycetes</taxon>
        <taxon>Trichosporonales</taxon>
        <taxon>Trichosporonaceae</taxon>
        <taxon>Vanrija</taxon>
    </lineage>
</organism>
<protein>
    <recommendedName>
        <fullName evidence="4">VWFA domain-containing protein</fullName>
    </recommendedName>
</protein>
<reference evidence="2 3" key="1">
    <citation type="submission" date="2023-08" db="EMBL/GenBank/DDBJ databases">
        <title>Annotated Genome Sequence of Vanrija albida AlHP1.</title>
        <authorList>
            <person name="Herzog R."/>
        </authorList>
    </citation>
    <scope>NUCLEOTIDE SEQUENCE [LARGE SCALE GENOMIC DNA]</scope>
    <source>
        <strain evidence="2 3">AlHP1</strain>
    </source>
</reference>
<dbReference type="GeneID" id="95989249"/>